<dbReference type="EMBL" id="VCGU01000005">
    <property type="protein sequence ID" value="TRY75164.1"/>
    <property type="molecule type" value="Genomic_DNA"/>
</dbReference>
<dbReference type="GO" id="GO:0005730">
    <property type="term" value="C:nucleolus"/>
    <property type="evidence" value="ECO:0007669"/>
    <property type="project" value="UniProtKB-SubCell"/>
</dbReference>
<evidence type="ECO:0000256" key="5">
    <source>
        <dbReference type="ARBA" id="ARBA00022741"/>
    </source>
</evidence>
<comment type="caution">
    <text evidence="12">The sequence shown here is derived from an EMBL/GenBank/DDBJ whole genome shotgun (WGS) entry which is preliminary data.</text>
</comment>
<proteinExistence type="inferred from homology"/>
<feature type="domain" description="Clp1 P-loop" evidence="10">
    <location>
        <begin position="308"/>
        <end position="487"/>
    </location>
</feature>
<feature type="compositionally biased region" description="Polar residues" evidence="9">
    <location>
        <begin position="165"/>
        <end position="176"/>
    </location>
</feature>
<protein>
    <submittedName>
        <fullName evidence="12">Uncharacterized protein</fullName>
    </submittedName>
</protein>
<dbReference type="SUPFAM" id="SSF52540">
    <property type="entry name" value="P-loop containing nucleoside triphosphate hydrolases"/>
    <property type="match status" value="1"/>
</dbReference>
<comment type="similarity">
    <text evidence="2">Belongs to the Clp1 family. NOL9/GRC3 subfamily.</text>
</comment>
<dbReference type="Gene3D" id="3.40.50.300">
    <property type="entry name" value="P-loop containing nucleotide triphosphate hydrolases"/>
    <property type="match status" value="1"/>
</dbReference>
<dbReference type="Pfam" id="PF25467">
    <property type="entry name" value="NOL9_C"/>
    <property type="match status" value="1"/>
</dbReference>
<dbReference type="GO" id="GO:0051731">
    <property type="term" value="F:polynucleotide 5'-hydroxyl-kinase activity"/>
    <property type="evidence" value="ECO:0007669"/>
    <property type="project" value="InterPro"/>
</dbReference>
<dbReference type="GO" id="GO:0005524">
    <property type="term" value="F:ATP binding"/>
    <property type="evidence" value="ECO:0007669"/>
    <property type="project" value="UniProtKB-KW"/>
</dbReference>
<evidence type="ECO:0000313" key="13">
    <source>
        <dbReference type="Proteomes" id="UP000318571"/>
    </source>
</evidence>
<sequence>MHACNARTIHPRVAVVAHPRPLRSRRARFARFARFTRFAGFPSSYTLHRVRPTSSRMVEFFPLAVTIPSTTGPDHETPHSGGACLAVVPMGQQFHLKGRCRLSVWSTAHGIRVLGWQMTHGQPAQIVASPRGYSLLAIEAVPTPDPTAPLPRIGPQAQGEKVKSHWSSAQATSTADPSAIPQIRARVRSLISPDQMSEARLDTIMLSPSALVYCQAVNSDWQTRLESTLPHVVNIGLFGRDWPNHALSPLPTLHAEAEKRLNVSLVDAGALHSFRLFTPHPSWASIWPDPSSAKPHRPDHPPRIFVAGGKGVGKSTLAKWLFHQLLGHYPQVVWVDLDPGQSELSIPGFICASVLASPLLGPNFTHLDCPLHTRFFVGDIDVCNVMQRYKAASRLMASVLAQDQGLGQWPWVINNLGFTGSIGLSILREALLTWRPSTLVSITSVSQRKNYPADLSTWTRQLGLAQTRVIRLPAVPERTSDCRGESRPTHWGLPEPRKLREIVLLAFLAHFPRPLKEMEPYVVSLDAVRVNILDRNVGASPQSRAQYLFRMNASIVSLECDRFSWSNDKESDLNLSVGVGIIRGIDVERNEIYVVTNLHDQSVLANVSCITVGMIRLPDSVFLDQPSKLGLPYVGGTLFQTPLSQPWIKGGRPRN</sequence>
<dbReference type="InterPro" id="IPR045116">
    <property type="entry name" value="Clp1/Grc3"/>
</dbReference>
<keyword evidence="8" id="KW-0539">Nucleus</keyword>
<evidence type="ECO:0000259" key="10">
    <source>
        <dbReference type="Pfam" id="PF16575"/>
    </source>
</evidence>
<dbReference type="InterPro" id="IPR057570">
    <property type="entry name" value="NOL9_C"/>
</dbReference>
<dbReference type="Proteomes" id="UP000318571">
    <property type="component" value="Chromosome 2"/>
</dbReference>
<name>A0A553PBV4_TIGCA</name>
<evidence type="ECO:0000256" key="1">
    <source>
        <dbReference type="ARBA" id="ARBA00004604"/>
    </source>
</evidence>
<evidence type="ECO:0000313" key="12">
    <source>
        <dbReference type="EMBL" id="TRY75164.1"/>
    </source>
</evidence>
<accession>A0A553PBV4</accession>
<keyword evidence="3" id="KW-0698">rRNA processing</keyword>
<keyword evidence="6" id="KW-0418">Kinase</keyword>
<dbReference type="AlphaFoldDB" id="A0A553PBV4"/>
<dbReference type="OrthoDB" id="2405412at2759"/>
<comment type="subcellular location">
    <subcellularLocation>
        <location evidence="1">Nucleus</location>
        <location evidence="1">Nucleolus</location>
    </subcellularLocation>
</comment>
<dbReference type="PANTHER" id="PTHR12755">
    <property type="entry name" value="CLEAVAGE/POLYADENYLATION FACTOR IA SUBUNIT CLP1P"/>
    <property type="match status" value="1"/>
</dbReference>
<gene>
    <name evidence="12" type="ORF">TCAL_01668</name>
</gene>
<evidence type="ECO:0000256" key="3">
    <source>
        <dbReference type="ARBA" id="ARBA00022552"/>
    </source>
</evidence>
<dbReference type="InterPro" id="IPR032319">
    <property type="entry name" value="CLP1_P"/>
</dbReference>
<organism evidence="12 13">
    <name type="scientific">Tigriopus californicus</name>
    <name type="common">Marine copepod</name>
    <dbReference type="NCBI Taxonomy" id="6832"/>
    <lineage>
        <taxon>Eukaryota</taxon>
        <taxon>Metazoa</taxon>
        <taxon>Ecdysozoa</taxon>
        <taxon>Arthropoda</taxon>
        <taxon>Crustacea</taxon>
        <taxon>Multicrustacea</taxon>
        <taxon>Hexanauplia</taxon>
        <taxon>Copepoda</taxon>
        <taxon>Harpacticoida</taxon>
        <taxon>Harpacticidae</taxon>
        <taxon>Tigriopus</taxon>
    </lineage>
</organism>
<evidence type="ECO:0000256" key="7">
    <source>
        <dbReference type="ARBA" id="ARBA00022840"/>
    </source>
</evidence>
<evidence type="ECO:0000259" key="11">
    <source>
        <dbReference type="Pfam" id="PF25467"/>
    </source>
</evidence>
<dbReference type="PANTHER" id="PTHR12755:SF3">
    <property type="entry name" value="POLYNUCLEOTIDE 5'-HYDROXYL-KINASE NOL9"/>
    <property type="match status" value="1"/>
</dbReference>
<dbReference type="InterPro" id="IPR027417">
    <property type="entry name" value="P-loop_NTPase"/>
</dbReference>
<keyword evidence="5" id="KW-0547">Nucleotide-binding</keyword>
<evidence type="ECO:0000256" key="9">
    <source>
        <dbReference type="SAM" id="MobiDB-lite"/>
    </source>
</evidence>
<feature type="domain" description="NOL9 C-terminal" evidence="11">
    <location>
        <begin position="517"/>
        <end position="618"/>
    </location>
</feature>
<evidence type="ECO:0000256" key="6">
    <source>
        <dbReference type="ARBA" id="ARBA00022777"/>
    </source>
</evidence>
<keyword evidence="4" id="KW-0808">Transferase</keyword>
<evidence type="ECO:0000256" key="2">
    <source>
        <dbReference type="ARBA" id="ARBA00011003"/>
    </source>
</evidence>
<dbReference type="GO" id="GO:0000448">
    <property type="term" value="P:cleavage in ITS2 between 5.8S rRNA and LSU-rRNA of tricistronic rRNA transcript (SSU-rRNA, 5.8S rRNA, LSU-rRNA)"/>
    <property type="evidence" value="ECO:0007669"/>
    <property type="project" value="TreeGrafter"/>
</dbReference>
<reference evidence="12 13" key="1">
    <citation type="journal article" date="2018" name="Nat. Ecol. Evol.">
        <title>Genomic signatures of mitonuclear coevolution across populations of Tigriopus californicus.</title>
        <authorList>
            <person name="Barreto F.S."/>
            <person name="Watson E.T."/>
            <person name="Lima T.G."/>
            <person name="Willett C.S."/>
            <person name="Edmands S."/>
            <person name="Li W."/>
            <person name="Burton R.S."/>
        </authorList>
    </citation>
    <scope>NUCLEOTIDE SEQUENCE [LARGE SCALE GENOMIC DNA]</scope>
    <source>
        <strain evidence="12 13">San Diego</strain>
    </source>
</reference>
<keyword evidence="7" id="KW-0067">ATP-binding</keyword>
<keyword evidence="13" id="KW-1185">Reference proteome</keyword>
<dbReference type="CDD" id="cd02019">
    <property type="entry name" value="NK"/>
    <property type="match status" value="1"/>
</dbReference>
<dbReference type="Pfam" id="PF16575">
    <property type="entry name" value="CLP1_P"/>
    <property type="match status" value="1"/>
</dbReference>
<evidence type="ECO:0000256" key="8">
    <source>
        <dbReference type="ARBA" id="ARBA00023242"/>
    </source>
</evidence>
<dbReference type="STRING" id="6832.A0A553PBV4"/>
<evidence type="ECO:0000256" key="4">
    <source>
        <dbReference type="ARBA" id="ARBA00022679"/>
    </source>
</evidence>
<feature type="region of interest" description="Disordered" evidence="9">
    <location>
        <begin position="146"/>
        <end position="178"/>
    </location>
</feature>